<dbReference type="EMBL" id="CP000478">
    <property type="protein sequence ID" value="ABK17000.1"/>
    <property type="molecule type" value="Genomic_DNA"/>
</dbReference>
<proteinExistence type="predicted"/>
<dbReference type="Pfam" id="PF03160">
    <property type="entry name" value="Calx-beta"/>
    <property type="match status" value="1"/>
</dbReference>
<keyword evidence="7" id="KW-1185">Reference proteome</keyword>
<keyword evidence="1 4" id="KW-0732">Signal</keyword>
<reference evidence="6 7" key="1">
    <citation type="submission" date="2006-10" db="EMBL/GenBank/DDBJ databases">
        <title>Complete sequence of Syntrophobacter fumaroxidans MPOB.</title>
        <authorList>
            <consortium name="US DOE Joint Genome Institute"/>
            <person name="Copeland A."/>
            <person name="Lucas S."/>
            <person name="Lapidus A."/>
            <person name="Barry K."/>
            <person name="Detter J.C."/>
            <person name="Glavina del Rio T."/>
            <person name="Hammon N."/>
            <person name="Israni S."/>
            <person name="Pitluck S."/>
            <person name="Goltsman E.G."/>
            <person name="Martinez M."/>
            <person name="Schmutz J."/>
            <person name="Larimer F."/>
            <person name="Land M."/>
            <person name="Hauser L."/>
            <person name="Kyrpides N."/>
            <person name="Kim E."/>
            <person name="Boone D.R."/>
            <person name="Brockman F."/>
            <person name="Culley D."/>
            <person name="Ferry J."/>
            <person name="Gunsalus R."/>
            <person name="McInerney M.J."/>
            <person name="Morrison M."/>
            <person name="Plugge C."/>
            <person name="Rohlin L."/>
            <person name="Scholten J."/>
            <person name="Sieber J."/>
            <person name="Stams A.J.M."/>
            <person name="Worm P."/>
            <person name="Henstra A.M."/>
            <person name="Richardson P."/>
        </authorList>
    </citation>
    <scope>NUCLEOTIDE SEQUENCE [LARGE SCALE GENOMIC DNA]</scope>
    <source>
        <strain evidence="7">DSM 10017 / MPOB</strain>
    </source>
</reference>
<keyword evidence="2" id="KW-0677">Repeat</keyword>
<gene>
    <name evidence="6" type="ordered locus">Sfum_1308</name>
</gene>
<dbReference type="KEGG" id="sfu:Sfum_1308"/>
<dbReference type="STRING" id="335543.Sfum_1308"/>
<accession>A0LHU8</accession>
<dbReference type="HOGENOM" id="CLU_663791_0_0_7"/>
<dbReference type="GO" id="GO:0007154">
    <property type="term" value="P:cell communication"/>
    <property type="evidence" value="ECO:0007669"/>
    <property type="project" value="InterPro"/>
</dbReference>
<protein>
    <recommendedName>
        <fullName evidence="5">Calx-beta domain-containing protein</fullName>
    </recommendedName>
</protein>
<evidence type="ECO:0000256" key="4">
    <source>
        <dbReference type="SAM" id="SignalP"/>
    </source>
</evidence>
<dbReference type="InterPro" id="IPR003644">
    <property type="entry name" value="Calx_beta"/>
</dbReference>
<dbReference type="InParanoid" id="A0LHU8"/>
<feature type="chain" id="PRO_5002627235" description="Calx-beta domain-containing protein" evidence="4">
    <location>
        <begin position="27"/>
        <end position="414"/>
    </location>
</feature>
<evidence type="ECO:0000256" key="2">
    <source>
        <dbReference type="ARBA" id="ARBA00022737"/>
    </source>
</evidence>
<feature type="domain" description="Calx-beta" evidence="5">
    <location>
        <begin position="326"/>
        <end position="413"/>
    </location>
</feature>
<dbReference type="eggNOG" id="COG2931">
    <property type="taxonomic scope" value="Bacteria"/>
</dbReference>
<name>A0LHU8_SYNFM</name>
<dbReference type="SUPFAM" id="SSF141072">
    <property type="entry name" value="CalX-like"/>
    <property type="match status" value="1"/>
</dbReference>
<evidence type="ECO:0000256" key="3">
    <source>
        <dbReference type="ARBA" id="ARBA00022837"/>
    </source>
</evidence>
<dbReference type="AlphaFoldDB" id="A0LHU8"/>
<evidence type="ECO:0000313" key="6">
    <source>
        <dbReference type="EMBL" id="ABK17000.1"/>
    </source>
</evidence>
<dbReference type="RefSeq" id="WP_011698171.1">
    <property type="nucleotide sequence ID" value="NC_008554.1"/>
</dbReference>
<sequence precursor="true">MNVRLAQSLCILIVVSLLPLCSFQGAGDTARAETAPSASSVIINHNHTNLAVVPTYWITQAKKNLRLGYGHTSHGSQLVSGIEAFRGEPGSAYYYSYTGSGLHRGVFFNDYWAGEDLGHNGDLAWRDATVDMLDLPANDRNVVMWSWCGGVSDNTPGGINTYLNALAALESAYPGVRFIYMTGHLDGSGAAGNLHKRNQQIRNFCTLNKKVLFDFADIESFNPTSDTNFMVLFANDNCDYDSNGDEIPDRNWAQAWIAHHPDSELARIAADCGDCAHSQTLNCVLKGRAFWWMMARLAGWDGIPVPTFTIRAVVPVAHEQPRAAGRFKITRTGPSNRAVTVRYTVGGTATPGDDYTTLSGSVRLAAGVKSATLTVIPVSDGIADSNETVIVNLSANRYYNRGARSKATVTITDH</sequence>
<dbReference type="InterPro" id="IPR038081">
    <property type="entry name" value="CalX-like_sf"/>
</dbReference>
<organism evidence="6 7">
    <name type="scientific">Syntrophobacter fumaroxidans (strain DSM 10017 / MPOB)</name>
    <dbReference type="NCBI Taxonomy" id="335543"/>
    <lineage>
        <taxon>Bacteria</taxon>
        <taxon>Pseudomonadati</taxon>
        <taxon>Thermodesulfobacteriota</taxon>
        <taxon>Syntrophobacteria</taxon>
        <taxon>Syntrophobacterales</taxon>
        <taxon>Syntrophobacteraceae</taxon>
        <taxon>Syntrophobacter</taxon>
    </lineage>
</organism>
<keyword evidence="3" id="KW-0106">Calcium</keyword>
<feature type="signal peptide" evidence="4">
    <location>
        <begin position="1"/>
        <end position="26"/>
    </location>
</feature>
<evidence type="ECO:0000259" key="5">
    <source>
        <dbReference type="Pfam" id="PF03160"/>
    </source>
</evidence>
<dbReference type="Gene3D" id="2.60.40.2030">
    <property type="match status" value="1"/>
</dbReference>
<evidence type="ECO:0000313" key="7">
    <source>
        <dbReference type="Proteomes" id="UP000001784"/>
    </source>
</evidence>
<dbReference type="Proteomes" id="UP000001784">
    <property type="component" value="Chromosome"/>
</dbReference>
<dbReference type="GO" id="GO:0016020">
    <property type="term" value="C:membrane"/>
    <property type="evidence" value="ECO:0007669"/>
    <property type="project" value="InterPro"/>
</dbReference>
<evidence type="ECO:0000256" key="1">
    <source>
        <dbReference type="ARBA" id="ARBA00022729"/>
    </source>
</evidence>